<evidence type="ECO:0000313" key="2">
    <source>
        <dbReference type="EMBL" id="MDO7843292.1"/>
    </source>
</evidence>
<keyword evidence="2" id="KW-0378">Hydrolase</keyword>
<dbReference type="CDD" id="cd03443">
    <property type="entry name" value="PaaI_thioesterase"/>
    <property type="match status" value="1"/>
</dbReference>
<accession>A0ABT9A3H9</accession>
<dbReference type="InterPro" id="IPR006683">
    <property type="entry name" value="Thioestr_dom"/>
</dbReference>
<keyword evidence="3" id="KW-1185">Reference proteome</keyword>
<protein>
    <submittedName>
        <fullName evidence="2">PaaI family thioesterase</fullName>
        <ecNumber evidence="2">3.1.2.-</ecNumber>
    </submittedName>
</protein>
<feature type="domain" description="Thioesterase" evidence="1">
    <location>
        <begin position="59"/>
        <end position="132"/>
    </location>
</feature>
<sequence length="150" mass="15889">MDNSLVTYTDDPDRPGWKQWAVVDRTLLNAQYDPFFVCVEGGTAIVRMEPRAGQANGLGNLHGGTILAFIDMAVFAGAHALGANGAAGGVTVDLTTQFSGGATLDRPIDARVELVRETGRLLFVRGLIVQEGVPPVASFIATLRKPSPPK</sequence>
<evidence type="ECO:0000259" key="1">
    <source>
        <dbReference type="Pfam" id="PF03061"/>
    </source>
</evidence>
<reference evidence="2" key="1">
    <citation type="submission" date="2023-07" db="EMBL/GenBank/DDBJ databases">
        <authorList>
            <person name="Kim M.K."/>
        </authorList>
    </citation>
    <scope>NUCLEOTIDE SEQUENCE</scope>
    <source>
        <strain evidence="2">CA1-15</strain>
    </source>
</reference>
<organism evidence="2 3">
    <name type="scientific">Sphingomonas immobilis</name>
    <dbReference type="NCBI Taxonomy" id="3063997"/>
    <lineage>
        <taxon>Bacteria</taxon>
        <taxon>Pseudomonadati</taxon>
        <taxon>Pseudomonadota</taxon>
        <taxon>Alphaproteobacteria</taxon>
        <taxon>Sphingomonadales</taxon>
        <taxon>Sphingomonadaceae</taxon>
        <taxon>Sphingomonas</taxon>
    </lineage>
</organism>
<gene>
    <name evidence="2" type="ORF">Q5H94_13230</name>
</gene>
<comment type="caution">
    <text evidence="2">The sequence shown here is derived from an EMBL/GenBank/DDBJ whole genome shotgun (WGS) entry which is preliminary data.</text>
</comment>
<dbReference type="RefSeq" id="WP_304561750.1">
    <property type="nucleotide sequence ID" value="NZ_JAUQSZ010000009.1"/>
</dbReference>
<evidence type="ECO:0000313" key="3">
    <source>
        <dbReference type="Proteomes" id="UP001176468"/>
    </source>
</evidence>
<dbReference type="GO" id="GO:0016787">
    <property type="term" value="F:hydrolase activity"/>
    <property type="evidence" value="ECO:0007669"/>
    <property type="project" value="UniProtKB-KW"/>
</dbReference>
<dbReference type="EMBL" id="JAUQSZ010000009">
    <property type="protein sequence ID" value="MDO7843292.1"/>
    <property type="molecule type" value="Genomic_DNA"/>
</dbReference>
<dbReference type="SUPFAM" id="SSF54637">
    <property type="entry name" value="Thioesterase/thiol ester dehydrase-isomerase"/>
    <property type="match status" value="1"/>
</dbReference>
<dbReference type="Gene3D" id="3.10.129.10">
    <property type="entry name" value="Hotdog Thioesterase"/>
    <property type="match status" value="1"/>
</dbReference>
<name>A0ABT9A3H9_9SPHN</name>
<dbReference type="Pfam" id="PF03061">
    <property type="entry name" value="4HBT"/>
    <property type="match status" value="1"/>
</dbReference>
<dbReference type="Proteomes" id="UP001176468">
    <property type="component" value="Unassembled WGS sequence"/>
</dbReference>
<dbReference type="EC" id="3.1.2.-" evidence="2"/>
<proteinExistence type="predicted"/>
<dbReference type="InterPro" id="IPR029069">
    <property type="entry name" value="HotDog_dom_sf"/>
</dbReference>